<evidence type="ECO:0000259" key="2">
    <source>
        <dbReference type="SMART" id="SM00670"/>
    </source>
</evidence>
<dbReference type="OrthoDB" id="2017974at2759"/>
<dbReference type="SMART" id="SM00670">
    <property type="entry name" value="PINc"/>
    <property type="match status" value="1"/>
</dbReference>
<dbReference type="GO" id="GO:0042162">
    <property type="term" value="F:telomeric DNA binding"/>
    <property type="evidence" value="ECO:0007669"/>
    <property type="project" value="TreeGrafter"/>
</dbReference>
<feature type="region of interest" description="Disordered" evidence="1">
    <location>
        <begin position="193"/>
        <end position="263"/>
    </location>
</feature>
<feature type="compositionally biased region" description="Basic and acidic residues" evidence="1">
    <location>
        <begin position="148"/>
        <end position="157"/>
    </location>
</feature>
<dbReference type="Gene3D" id="3.40.50.1010">
    <property type="entry name" value="5'-nuclease"/>
    <property type="match status" value="1"/>
</dbReference>
<feature type="compositionally biased region" description="Low complexity" evidence="1">
    <location>
        <begin position="210"/>
        <end position="247"/>
    </location>
</feature>
<gene>
    <name evidence="3" type="primary">ESL2</name>
    <name evidence="3" type="ORF">SPAR_K02990</name>
</gene>
<dbReference type="InterPro" id="IPR002716">
    <property type="entry name" value="PIN_dom"/>
</dbReference>
<dbReference type="RefSeq" id="XP_033767714.1">
    <property type="nucleotide sequence ID" value="XM_033911823.1"/>
</dbReference>
<reference evidence="3" key="1">
    <citation type="journal article" date="2017" name="Nat. Genet.">
        <title>Contrasting evolutionary genome dynamics between domesticated and wild yeasts.</title>
        <authorList>
            <person name="Yue J.X."/>
            <person name="Li J."/>
            <person name="Aigrain L."/>
            <person name="Hallin J."/>
            <person name="Persson K."/>
            <person name="Oliver K."/>
            <person name="Bergstrom A."/>
            <person name="Coupland P."/>
            <person name="Warringer J."/>
            <person name="Lagomarsino M.C."/>
            <person name="Fischer G."/>
            <person name="Durbin R."/>
            <person name="Liti G."/>
        </authorList>
    </citation>
    <scope>NUCLEOTIDE SEQUENCE</scope>
    <source>
        <strain evidence="3">CBS432</strain>
    </source>
</reference>
<feature type="domain" description="PIN" evidence="2">
    <location>
        <begin position="1019"/>
        <end position="1158"/>
    </location>
</feature>
<dbReference type="InterPro" id="IPR045153">
    <property type="entry name" value="Est1/Ebs1-like"/>
</dbReference>
<dbReference type="AlphaFoldDB" id="A0A8B8UVB9"/>
<dbReference type="GeneID" id="54632067"/>
<dbReference type="GO" id="GO:0000184">
    <property type="term" value="P:nuclear-transcribed mRNA catabolic process, nonsense-mediated decay"/>
    <property type="evidence" value="ECO:0007669"/>
    <property type="project" value="TreeGrafter"/>
</dbReference>
<dbReference type="GO" id="GO:0070034">
    <property type="term" value="F:telomerase RNA binding"/>
    <property type="evidence" value="ECO:0007669"/>
    <property type="project" value="TreeGrafter"/>
</dbReference>
<evidence type="ECO:0000313" key="3">
    <source>
        <dbReference type="RefSeq" id="XP_033767714.1"/>
    </source>
</evidence>
<feature type="region of interest" description="Disordered" evidence="1">
    <location>
        <begin position="115"/>
        <end position="157"/>
    </location>
</feature>
<dbReference type="PANTHER" id="PTHR15696">
    <property type="entry name" value="SMG-7 SUPPRESSOR WITH MORPHOLOGICAL EFFECT ON GENITALIA PROTEIN 7"/>
    <property type="match status" value="1"/>
</dbReference>
<reference evidence="3" key="4">
    <citation type="submission" date="2025-08" db="UniProtKB">
        <authorList>
            <consortium name="RefSeq"/>
        </authorList>
    </citation>
    <scope>IDENTIFICATION</scope>
    <source>
        <strain evidence="3">CBS432</strain>
    </source>
</reference>
<evidence type="ECO:0000256" key="1">
    <source>
        <dbReference type="SAM" id="MobiDB-lite"/>
    </source>
</evidence>
<dbReference type="Pfam" id="PF13638">
    <property type="entry name" value="PIN_4"/>
    <property type="match status" value="1"/>
</dbReference>
<organism evidence="3">
    <name type="scientific">Saccharomyces paradoxus</name>
    <name type="common">Yeast</name>
    <name type="synonym">Saccharomyces douglasii</name>
    <dbReference type="NCBI Taxonomy" id="27291"/>
    <lineage>
        <taxon>Eukaryota</taxon>
        <taxon>Fungi</taxon>
        <taxon>Dikarya</taxon>
        <taxon>Ascomycota</taxon>
        <taxon>Saccharomycotina</taxon>
        <taxon>Saccharomycetes</taxon>
        <taxon>Saccharomycetales</taxon>
        <taxon>Saccharomycetaceae</taxon>
        <taxon>Saccharomyces</taxon>
    </lineage>
</organism>
<dbReference type="VEuPathDB" id="FungiDB:SPAR_K02990"/>
<feature type="compositionally biased region" description="Low complexity" evidence="1">
    <location>
        <begin position="614"/>
        <end position="624"/>
    </location>
</feature>
<feature type="region of interest" description="Disordered" evidence="1">
    <location>
        <begin position="605"/>
        <end position="638"/>
    </location>
</feature>
<dbReference type="GO" id="GO:0005697">
    <property type="term" value="C:telomerase holoenzyme complex"/>
    <property type="evidence" value="ECO:0007669"/>
    <property type="project" value="TreeGrafter"/>
</dbReference>
<accession>A0A8B8UVB9</accession>
<dbReference type="SUPFAM" id="SSF48452">
    <property type="entry name" value="TPR-like"/>
    <property type="match status" value="1"/>
</dbReference>
<proteinExistence type="predicted"/>
<dbReference type="PANTHER" id="PTHR15696:SF0">
    <property type="entry name" value="TELOMERASE-BINDING PROTEIN EST1A"/>
    <property type="match status" value="1"/>
</dbReference>
<reference evidence="3" key="3">
    <citation type="submission" date="2025-07" db="EMBL/GenBank/DDBJ databases">
        <authorList>
            <consortium name="NCBI Genome Project"/>
        </authorList>
    </citation>
    <scope>NUCLEOTIDE SEQUENCE</scope>
    <source>
        <strain evidence="3">CBS432</strain>
    </source>
</reference>
<dbReference type="KEGG" id="spao:SPAR_K02990"/>
<reference evidence="3" key="2">
    <citation type="submission" date="2020-01" db="EMBL/GenBank/DDBJ databases">
        <title>Population-level Yeast Reference Genomes.</title>
        <authorList>
            <person name="Yue J.-X."/>
        </authorList>
    </citation>
    <scope>NUCLEOTIDE SEQUENCE</scope>
    <source>
        <strain evidence="3">CBS432</strain>
    </source>
</reference>
<name>A0A8B8UVB9_SACPA</name>
<dbReference type="InterPro" id="IPR011990">
    <property type="entry name" value="TPR-like_helical_dom_sf"/>
</dbReference>
<sequence>MPETSVQNPLRLSENENTRSMFLSASQQQRPSAIPSFPRLVHNTTTSLNLSDFQVLNPSSKRQNSNSVYDDINSSKRRISRSKFLNIEEKNNDSTHSGRPIIKQLGQNPSLRYVRSSKRAPKRENSIGVTQSSALISKPFTENGGNTTHEKWSPEHTIKPLNISKRLLAFVDAGSNGQSKNDIVDSFQHKSNNSEEINDKDNGAQAQDFNSNGNSNNNDNDNNNDNNNNDNNNNSHDNNNNNINNSDDSNEGEENDTCKPSNNKRSGIALIQKLQELYKVIVKQEIELQERCSQLTNSQTTELKSLWTIYRINTDLVNNYVTFITTALLPSQPPHDLVIGQEIVEIYRIERRLWVYGTITFLDVLKNFSNFMDPEVCCQFITHVFVSLSTMISDIPSKYSITWLQRLGDLSRMAIALYPSSFIDWKLSAEHWYTEAMKYIYNHGKLYYHMSTVQQNTLEAFVNLGKSVFCQETFTPSPQYMQLVIDNIYQRAFVERNNGNLRNSLLIEYLKHSEAMLLPSFLESPDLQNVVLSYFIEKFGIDANGCNIFNAEDMFVQNPDFFKYFFRHGPSFAQSHILQIVGFGEPKNPFAILFDLPKYLKERKDKKERKKSSNNDSSVTESSTGNSRNDNEDDDEIMSSTTSISDHDLLAEFFNDIDTLRRPILPSMLTNEAWLETLKFLNMTSLKCGMIVFRKFLHGPLGIALPHVLPWIYFIISICLKSNRLSDPVSKEFWMLIVKRVFPWDTIVTFMNVLIAYLLENQTSNPIIGDLCNEYDKLSLSELLESFNRSEELPEIWGCWGTLWFDTICQKNTHSISSEDNFQEVGIKDYMALDSPTDGIIFDEKDENGEKFWKRACRTIFLFKELSRTFSIGVIIKNDPLINSSSFQSANILRNLVFKLEPLSNIRSNVPVLSALESIIDISEARSETNTDLHAEPELSVIEGDNIFHYVGYKKLRADYTCFDKNGEFLSASLYTSWYVPSSNNNIEASITYNSEKENEALFLECMKSDYPEIDFETTYFVFDATSWLRHSARIFKLAQNRLLRFAICLTTFQELRFLRKSKDENVMEAATRGIITIRQLYYEDKVLPLRFTGNVATHIEENLEFEEQITWRTHVDEFVIESVMKAQEKLENASQPRLSPHRFNYVVLISDDDTMKKKAEEKEIKTLSTRFVFSLCTKLGEQRHLCTD</sequence>
<protein>
    <submittedName>
        <fullName evidence="3">Esl2p</fullName>
    </submittedName>
</protein>